<proteinExistence type="predicted"/>
<reference evidence="1" key="2">
    <citation type="journal article" date="2015" name="Fish Shellfish Immunol.">
        <title>Early steps in the European eel (Anguilla anguilla)-Vibrio vulnificus interaction in the gills: Role of the RtxA13 toxin.</title>
        <authorList>
            <person name="Callol A."/>
            <person name="Pajuelo D."/>
            <person name="Ebbesson L."/>
            <person name="Teles M."/>
            <person name="MacKenzie S."/>
            <person name="Amaro C."/>
        </authorList>
    </citation>
    <scope>NUCLEOTIDE SEQUENCE</scope>
</reference>
<organism evidence="1">
    <name type="scientific">Anguilla anguilla</name>
    <name type="common">European freshwater eel</name>
    <name type="synonym">Muraena anguilla</name>
    <dbReference type="NCBI Taxonomy" id="7936"/>
    <lineage>
        <taxon>Eukaryota</taxon>
        <taxon>Metazoa</taxon>
        <taxon>Chordata</taxon>
        <taxon>Craniata</taxon>
        <taxon>Vertebrata</taxon>
        <taxon>Euteleostomi</taxon>
        <taxon>Actinopterygii</taxon>
        <taxon>Neopterygii</taxon>
        <taxon>Teleostei</taxon>
        <taxon>Anguilliformes</taxon>
        <taxon>Anguillidae</taxon>
        <taxon>Anguilla</taxon>
    </lineage>
</organism>
<reference evidence="1" key="1">
    <citation type="submission" date="2014-11" db="EMBL/GenBank/DDBJ databases">
        <authorList>
            <person name="Amaro Gonzalez C."/>
        </authorList>
    </citation>
    <scope>NUCLEOTIDE SEQUENCE</scope>
</reference>
<evidence type="ECO:0000313" key="1">
    <source>
        <dbReference type="EMBL" id="JAH62485.1"/>
    </source>
</evidence>
<name>A0A0E9UBB2_ANGAN</name>
<sequence length="48" mass="5414">MWLHELGGASADVTMAGRSVIDFKIQIFLTCLGRCVFPRWSPWAIFAD</sequence>
<protein>
    <submittedName>
        <fullName evidence="1">Uncharacterized protein</fullName>
    </submittedName>
</protein>
<accession>A0A0E9UBB2</accession>
<dbReference type="EMBL" id="GBXM01046092">
    <property type="protein sequence ID" value="JAH62485.1"/>
    <property type="molecule type" value="Transcribed_RNA"/>
</dbReference>
<dbReference type="AlphaFoldDB" id="A0A0E9UBB2"/>